<evidence type="ECO:0000313" key="2">
    <source>
        <dbReference type="Proteomes" id="UP000233551"/>
    </source>
</evidence>
<protein>
    <submittedName>
        <fullName evidence="1">Uncharacterized protein</fullName>
    </submittedName>
</protein>
<evidence type="ECO:0000313" key="1">
    <source>
        <dbReference type="EMBL" id="PKI70559.1"/>
    </source>
</evidence>
<gene>
    <name evidence="1" type="ORF">CRG98_009064</name>
</gene>
<comment type="caution">
    <text evidence="1">The sequence shown here is derived from an EMBL/GenBank/DDBJ whole genome shotgun (WGS) entry which is preliminary data.</text>
</comment>
<dbReference type="Proteomes" id="UP000233551">
    <property type="component" value="Unassembled WGS sequence"/>
</dbReference>
<dbReference type="EMBL" id="PGOL01000438">
    <property type="protein sequence ID" value="PKI70559.1"/>
    <property type="molecule type" value="Genomic_DNA"/>
</dbReference>
<keyword evidence="2" id="KW-1185">Reference proteome</keyword>
<reference evidence="1 2" key="1">
    <citation type="submission" date="2017-11" db="EMBL/GenBank/DDBJ databases">
        <title>De-novo sequencing of pomegranate (Punica granatum L.) genome.</title>
        <authorList>
            <person name="Akparov Z."/>
            <person name="Amiraslanov A."/>
            <person name="Hajiyeva S."/>
            <person name="Abbasov M."/>
            <person name="Kaur K."/>
            <person name="Hamwieh A."/>
            <person name="Solovyev V."/>
            <person name="Salamov A."/>
            <person name="Braich B."/>
            <person name="Kosarev P."/>
            <person name="Mahmoud A."/>
            <person name="Hajiyev E."/>
            <person name="Babayeva S."/>
            <person name="Izzatullayeva V."/>
            <person name="Mammadov A."/>
            <person name="Mammadov A."/>
            <person name="Sharifova S."/>
            <person name="Ojaghi J."/>
            <person name="Eynullazada K."/>
            <person name="Bayramov B."/>
            <person name="Abdulazimova A."/>
            <person name="Shahmuradov I."/>
        </authorList>
    </citation>
    <scope>NUCLEOTIDE SEQUENCE [LARGE SCALE GENOMIC DNA]</scope>
    <source>
        <strain evidence="2">cv. AG2017</strain>
        <tissue evidence="1">Leaf</tissue>
    </source>
</reference>
<proteinExistence type="predicted"/>
<name>A0A2I0KQ40_PUNGR</name>
<organism evidence="1 2">
    <name type="scientific">Punica granatum</name>
    <name type="common">Pomegranate</name>
    <dbReference type="NCBI Taxonomy" id="22663"/>
    <lineage>
        <taxon>Eukaryota</taxon>
        <taxon>Viridiplantae</taxon>
        <taxon>Streptophyta</taxon>
        <taxon>Embryophyta</taxon>
        <taxon>Tracheophyta</taxon>
        <taxon>Spermatophyta</taxon>
        <taxon>Magnoliopsida</taxon>
        <taxon>eudicotyledons</taxon>
        <taxon>Gunneridae</taxon>
        <taxon>Pentapetalae</taxon>
        <taxon>rosids</taxon>
        <taxon>malvids</taxon>
        <taxon>Myrtales</taxon>
        <taxon>Lythraceae</taxon>
        <taxon>Punica</taxon>
    </lineage>
</organism>
<sequence length="162" mass="18388">MWISLSGSTLGWLKQGLRGLGIAEGRVHQYGWNTKDNYKCPHYVKKLHIKINGHRSGPQFQARTYIYNAHYRIQRCDGMMDPPFFSPRRILGPVYNLFLPSSVPMATPPPTATTAVAARSPPLLPHSFPHHMQLHLAVVTPRNLRHNLSSPLQRPYLCPDES</sequence>
<dbReference type="AlphaFoldDB" id="A0A2I0KQ40"/>
<accession>A0A2I0KQ40</accession>